<reference evidence="2" key="1">
    <citation type="submission" date="2022-03" db="EMBL/GenBank/DDBJ databases">
        <title>Complete genome sequence of Caldinitratiruptor microaerophilus.</title>
        <authorList>
            <person name="Mukaiyama R."/>
            <person name="Nishiyama T."/>
            <person name="Ueda K."/>
        </authorList>
    </citation>
    <scope>NUCLEOTIDE SEQUENCE</scope>
    <source>
        <strain evidence="2">JCM 16183</strain>
    </source>
</reference>
<keyword evidence="3" id="KW-1185">Reference proteome</keyword>
<proteinExistence type="predicted"/>
<keyword evidence="1" id="KW-0472">Membrane</keyword>
<keyword evidence="1" id="KW-0812">Transmembrane</keyword>
<dbReference type="Proteomes" id="UP001163687">
    <property type="component" value="Chromosome"/>
</dbReference>
<sequence length="39" mass="4546">MSPWFGIHVSESVELLIVFLLFLGTLVGVYFLQRWIGDY</sequence>
<accession>A0AA35GB93</accession>
<evidence type="ECO:0000313" key="2">
    <source>
        <dbReference type="EMBL" id="BDG62104.1"/>
    </source>
</evidence>
<gene>
    <name evidence="2" type="ORF">caldi_31940</name>
</gene>
<protein>
    <submittedName>
        <fullName evidence="2">Uncharacterized protein</fullName>
    </submittedName>
</protein>
<name>A0AA35GB93_9FIRM</name>
<organism evidence="2 3">
    <name type="scientific">Caldinitratiruptor microaerophilus</name>
    <dbReference type="NCBI Taxonomy" id="671077"/>
    <lineage>
        <taxon>Bacteria</taxon>
        <taxon>Bacillati</taxon>
        <taxon>Bacillota</taxon>
        <taxon>Clostridia</taxon>
        <taxon>Eubacteriales</taxon>
        <taxon>Symbiobacteriaceae</taxon>
        <taxon>Caldinitratiruptor</taxon>
    </lineage>
</organism>
<feature type="transmembrane region" description="Helical" evidence="1">
    <location>
        <begin position="12"/>
        <end position="32"/>
    </location>
</feature>
<evidence type="ECO:0000256" key="1">
    <source>
        <dbReference type="SAM" id="Phobius"/>
    </source>
</evidence>
<keyword evidence="1" id="KW-1133">Transmembrane helix</keyword>
<dbReference type="AlphaFoldDB" id="A0AA35GB93"/>
<evidence type="ECO:0000313" key="3">
    <source>
        <dbReference type="Proteomes" id="UP001163687"/>
    </source>
</evidence>
<dbReference type="EMBL" id="AP025628">
    <property type="protein sequence ID" value="BDG62104.1"/>
    <property type="molecule type" value="Genomic_DNA"/>
</dbReference>
<dbReference type="KEGG" id="cmic:caldi_31940"/>